<dbReference type="AlphaFoldDB" id="A0A2P2NGY8"/>
<proteinExistence type="predicted"/>
<accession>A0A2P2NGY8</accession>
<organism evidence="2">
    <name type="scientific">Rhizophora mucronata</name>
    <name type="common">Asiatic mangrove</name>
    <dbReference type="NCBI Taxonomy" id="61149"/>
    <lineage>
        <taxon>Eukaryota</taxon>
        <taxon>Viridiplantae</taxon>
        <taxon>Streptophyta</taxon>
        <taxon>Embryophyta</taxon>
        <taxon>Tracheophyta</taxon>
        <taxon>Spermatophyta</taxon>
        <taxon>Magnoliopsida</taxon>
        <taxon>eudicotyledons</taxon>
        <taxon>Gunneridae</taxon>
        <taxon>Pentapetalae</taxon>
        <taxon>rosids</taxon>
        <taxon>fabids</taxon>
        <taxon>Malpighiales</taxon>
        <taxon>Rhizophoraceae</taxon>
        <taxon>Rhizophora</taxon>
    </lineage>
</organism>
<evidence type="ECO:0000313" key="2">
    <source>
        <dbReference type="EMBL" id="MBX41724.1"/>
    </source>
</evidence>
<protein>
    <submittedName>
        <fullName evidence="2">Uncharacterized protein</fullName>
    </submittedName>
</protein>
<name>A0A2P2NGY8_RHIMU</name>
<feature type="compositionally biased region" description="Acidic residues" evidence="1">
    <location>
        <begin position="43"/>
        <end position="52"/>
    </location>
</feature>
<sequence>MDGEDKQVKFIKCHFSGNPVRKMVLPITDGNGLSSGSEADNPSCDEDMEFIE</sequence>
<evidence type="ECO:0000256" key="1">
    <source>
        <dbReference type="SAM" id="MobiDB-lite"/>
    </source>
</evidence>
<feature type="region of interest" description="Disordered" evidence="1">
    <location>
        <begin position="24"/>
        <end position="52"/>
    </location>
</feature>
<dbReference type="EMBL" id="GGEC01061240">
    <property type="protein sequence ID" value="MBX41724.1"/>
    <property type="molecule type" value="Transcribed_RNA"/>
</dbReference>
<feature type="compositionally biased region" description="Polar residues" evidence="1">
    <location>
        <begin position="31"/>
        <end position="40"/>
    </location>
</feature>
<reference evidence="2" key="1">
    <citation type="submission" date="2018-02" db="EMBL/GenBank/DDBJ databases">
        <title>Rhizophora mucronata_Transcriptome.</title>
        <authorList>
            <person name="Meera S.P."/>
            <person name="Sreeshan A."/>
            <person name="Augustine A."/>
        </authorList>
    </citation>
    <scope>NUCLEOTIDE SEQUENCE</scope>
    <source>
        <tissue evidence="2">Leaf</tissue>
    </source>
</reference>